<accession>A0AAN8S3W2</accession>
<feature type="repeat" description="ANK" evidence="1">
    <location>
        <begin position="937"/>
        <end position="969"/>
    </location>
</feature>
<feature type="compositionally biased region" description="Basic and acidic residues" evidence="2">
    <location>
        <begin position="352"/>
        <end position="366"/>
    </location>
</feature>
<dbReference type="InterPro" id="IPR036770">
    <property type="entry name" value="Ankyrin_rpt-contain_sf"/>
</dbReference>
<feature type="region of interest" description="Disordered" evidence="2">
    <location>
        <begin position="309"/>
        <end position="728"/>
    </location>
</feature>
<feature type="domain" description="Nucleoside phosphorylase" evidence="3">
    <location>
        <begin position="41"/>
        <end position="265"/>
    </location>
</feature>
<feature type="compositionally biased region" description="Basic and acidic residues" evidence="2">
    <location>
        <begin position="467"/>
        <end position="480"/>
    </location>
</feature>
<name>A0AAN8S3W2_9PEZI</name>
<dbReference type="GO" id="GO:0009116">
    <property type="term" value="P:nucleoside metabolic process"/>
    <property type="evidence" value="ECO:0007669"/>
    <property type="project" value="InterPro"/>
</dbReference>
<dbReference type="PANTHER" id="PTHR46082">
    <property type="entry name" value="ATP/GTP-BINDING PROTEIN-RELATED"/>
    <property type="match status" value="1"/>
</dbReference>
<comment type="caution">
    <text evidence="4">The sequence shown here is derived from an EMBL/GenBank/DDBJ whole genome shotgun (WGS) entry which is preliminary data.</text>
</comment>
<dbReference type="EMBL" id="JAVHJM010000002">
    <property type="protein sequence ID" value="KAK6518696.1"/>
    <property type="molecule type" value="Genomic_DNA"/>
</dbReference>
<sequence>MTARRSHDDYTVGWICALPKEQTAAMLMLDEEHEDLINPLRDKNVYTLGAMGLHNVVITCLPIRCYGTNQMATTAAHMAITFPSIKITLMVGIGAGIPSKVKLGDVVISTEWIQWDLGKAGRGFELNSRHYYPPKELSAAMSKLQAQQNRHGTRIPQYLEFIRDNNPYLPDEYTSVRGQEALGDPRKARVHYGLIASGNQVVKNAQKRDEISESLKNEVFCIEMEAAGLVDCPATIVRGICDYADSAKNDDWQEYAAVLAAICAKELLKCVQPSHISSAQPMRENLQQGLGVGLQGQSSESLDAFISRFSDNKTYQREDHRPSPSGYDRRRPESEASSSARHQKNKSITPDTDERKKDNDTMKEAILHPGVTSANKAVPYPSPAANEDKNRSGPKPRATSANKTASYPGPAAIEDIYNNRSDLSPKENSGRRNYFWNGGHQKPTVSNPPEPLKQREIPITRHSSNLGRDRDTDSTQEIKPRIRPLQPKAPVTKSLEEQNKYEAETLPFSQNISSSEDDDIGAPAHFLARKKAINETSSSQRIQKTPHSSNLSRDRDTDIPQPQATKSSSRSRSRAPVIRSLEEQNKYEADALPFSQGLSSSEDEGISTPAPVPERRKVATETSSSQRTQKAPHSSNLGRDRDTNSTQESKPKAERRQKAHYSNTPEEQNRYKVELVPSSRGTGSSSVSNSREERSGYKVESVPSSRGTSGSSVNRSIDAPPPTPEQPMLKMTTATRSSGMLARFTGWTVGPKPYEWSPLPFQSAAKKTSNVSENTNIKFKSDFEQEDFTTKEQISYEKKQHQIYDIVKPQKSYDIAKRQKSSDTELLKAREQESQPGFNEITLASMMLDSEDEETTEEDELPDNKKSQASKPLPKPSEDQTSSDLEVFPFQGLFGDEAEDTEEVQQKDSSNRRTALGHERNQQETSRPRSERSLFDPNASQLSLAIEFGSARKVRSLLNQGADLNAVNPETGLPPLAFAGKHPVYSVIDILLSKGAHVDLTGRLPQQMLKVAGGKKDPSMIFKSAVDGTGEFRVREGFGEAKWYIAQAVLFWAMETAELDVARWLIHRGIKQVDSLSLEKYVRRLAAKEKQALENSK</sequence>
<dbReference type="InterPro" id="IPR053137">
    <property type="entry name" value="NLR-like"/>
</dbReference>
<keyword evidence="5" id="KW-1185">Reference proteome</keyword>
<dbReference type="InterPro" id="IPR035994">
    <property type="entry name" value="Nucleoside_phosphorylase_sf"/>
</dbReference>
<dbReference type="InterPro" id="IPR002110">
    <property type="entry name" value="Ankyrin_rpt"/>
</dbReference>
<feature type="region of interest" description="Disordered" evidence="2">
    <location>
        <begin position="899"/>
        <end position="936"/>
    </location>
</feature>
<reference evidence="4 5" key="1">
    <citation type="submission" date="2019-10" db="EMBL/GenBank/DDBJ databases">
        <authorList>
            <person name="Palmer J.M."/>
        </authorList>
    </citation>
    <scope>NUCLEOTIDE SEQUENCE [LARGE SCALE GENOMIC DNA]</scope>
    <source>
        <strain evidence="4 5">TWF506</strain>
    </source>
</reference>
<dbReference type="AlphaFoldDB" id="A0AAN8S3W2"/>
<dbReference type="Gene3D" id="1.25.40.20">
    <property type="entry name" value="Ankyrin repeat-containing domain"/>
    <property type="match status" value="1"/>
</dbReference>
<evidence type="ECO:0000313" key="4">
    <source>
        <dbReference type="EMBL" id="KAK6518696.1"/>
    </source>
</evidence>
<feature type="compositionally biased region" description="Basic and acidic residues" evidence="2">
    <location>
        <begin position="580"/>
        <end position="589"/>
    </location>
</feature>
<evidence type="ECO:0000256" key="1">
    <source>
        <dbReference type="PROSITE-ProRule" id="PRU00023"/>
    </source>
</evidence>
<evidence type="ECO:0000259" key="3">
    <source>
        <dbReference type="Pfam" id="PF01048"/>
    </source>
</evidence>
<evidence type="ECO:0000313" key="5">
    <source>
        <dbReference type="Proteomes" id="UP001307849"/>
    </source>
</evidence>
<dbReference type="InterPro" id="IPR000845">
    <property type="entry name" value="Nucleoside_phosphorylase_d"/>
</dbReference>
<feature type="region of interest" description="Disordered" evidence="2">
    <location>
        <begin position="850"/>
        <end position="884"/>
    </location>
</feature>
<feature type="compositionally biased region" description="Basic and acidic residues" evidence="2">
    <location>
        <begin position="904"/>
        <end position="934"/>
    </location>
</feature>
<dbReference type="PANTHER" id="PTHR46082:SF11">
    <property type="entry name" value="AAA+ ATPASE DOMAIN-CONTAINING PROTEIN-RELATED"/>
    <property type="match status" value="1"/>
</dbReference>
<proteinExistence type="predicted"/>
<feature type="compositionally biased region" description="Low complexity" evidence="2">
    <location>
        <begin position="701"/>
        <end position="716"/>
    </location>
</feature>
<feature type="compositionally biased region" description="Acidic residues" evidence="2">
    <location>
        <begin position="850"/>
        <end position="861"/>
    </location>
</feature>
<dbReference type="Pfam" id="PF01048">
    <property type="entry name" value="PNP_UDP_1"/>
    <property type="match status" value="1"/>
</dbReference>
<feature type="compositionally biased region" description="Low complexity" evidence="2">
    <location>
        <begin position="678"/>
        <end position="689"/>
    </location>
</feature>
<dbReference type="GO" id="GO:0003824">
    <property type="term" value="F:catalytic activity"/>
    <property type="evidence" value="ECO:0007669"/>
    <property type="project" value="InterPro"/>
</dbReference>
<dbReference type="Proteomes" id="UP001307849">
    <property type="component" value="Unassembled WGS sequence"/>
</dbReference>
<organism evidence="4 5">
    <name type="scientific">Arthrobotrys conoides</name>
    <dbReference type="NCBI Taxonomy" id="74498"/>
    <lineage>
        <taxon>Eukaryota</taxon>
        <taxon>Fungi</taxon>
        <taxon>Dikarya</taxon>
        <taxon>Ascomycota</taxon>
        <taxon>Pezizomycotina</taxon>
        <taxon>Orbiliomycetes</taxon>
        <taxon>Orbiliales</taxon>
        <taxon>Orbiliaceae</taxon>
        <taxon>Arthrobotrys</taxon>
    </lineage>
</organism>
<gene>
    <name evidence="4" type="ORF">TWF506_005834</name>
</gene>
<protein>
    <recommendedName>
        <fullName evidence="3">Nucleoside phosphorylase domain-containing protein</fullName>
    </recommendedName>
</protein>
<keyword evidence="1" id="KW-0040">ANK repeat</keyword>
<dbReference type="Gene3D" id="3.40.50.1580">
    <property type="entry name" value="Nucleoside phosphorylase domain"/>
    <property type="match status" value="1"/>
</dbReference>
<evidence type="ECO:0000256" key="2">
    <source>
        <dbReference type="SAM" id="MobiDB-lite"/>
    </source>
</evidence>
<dbReference type="PROSITE" id="PS50088">
    <property type="entry name" value="ANK_REPEAT"/>
    <property type="match status" value="1"/>
</dbReference>
<feature type="compositionally biased region" description="Basic and acidic residues" evidence="2">
    <location>
        <begin position="638"/>
        <end position="656"/>
    </location>
</feature>
<feature type="compositionally biased region" description="Basic and acidic residues" evidence="2">
    <location>
        <begin position="310"/>
        <end position="334"/>
    </location>
</feature>
<feature type="compositionally biased region" description="Polar residues" evidence="2">
    <location>
        <begin position="534"/>
        <end position="551"/>
    </location>
</feature>
<dbReference type="SUPFAM" id="SSF48403">
    <property type="entry name" value="Ankyrin repeat"/>
    <property type="match status" value="1"/>
</dbReference>
<dbReference type="SUPFAM" id="SSF53167">
    <property type="entry name" value="Purine and uridine phosphorylases"/>
    <property type="match status" value="1"/>
</dbReference>
<feature type="compositionally biased region" description="Basic and acidic residues" evidence="2">
    <location>
        <begin position="494"/>
        <end position="503"/>
    </location>
</feature>
<feature type="compositionally biased region" description="Polar residues" evidence="2">
    <location>
        <begin position="620"/>
        <end position="637"/>
    </location>
</feature>